<keyword evidence="3" id="KW-1185">Reference proteome</keyword>
<reference evidence="3" key="1">
    <citation type="submission" date="2018-12" db="EMBL/GenBank/DDBJ databases">
        <title>Tengunoibacter tsumagoiensis gen. nov., sp. nov., Dictyobacter kobayashii sp. nov., D. alpinus sp. nov., and D. joshuensis sp. nov. and description of Dictyobacteraceae fam. nov. within the order Ktedonobacterales isolated from Tengu-no-mugimeshi.</title>
        <authorList>
            <person name="Wang C.M."/>
            <person name="Zheng Y."/>
            <person name="Sakai Y."/>
            <person name="Toyoda A."/>
            <person name="Minakuchi Y."/>
            <person name="Abe K."/>
            <person name="Yokota A."/>
            <person name="Yabe S."/>
        </authorList>
    </citation>
    <scope>NUCLEOTIDE SEQUENCE [LARGE SCALE GENOMIC DNA]</scope>
    <source>
        <strain evidence="3">S-27</strain>
    </source>
</reference>
<name>A0A401ZQD4_9CHLR</name>
<dbReference type="OrthoDB" id="350573at2"/>
<dbReference type="RefSeq" id="WP_126601452.1">
    <property type="nucleotide sequence ID" value="NZ_BIFQ01000002.1"/>
</dbReference>
<sequence length="107" mass="12297">MDIATYTREVHRTCDIEDRRELLILTALGIAGESGEVVDLLKKTLYHSHSLDITTLNKEIGDLLWYMTLLCDTVGLTLEDVMQANVDKLRQRYPDGFDPQRSQSRQE</sequence>
<organism evidence="2 3">
    <name type="scientific">Dictyobacter aurantiacus</name>
    <dbReference type="NCBI Taxonomy" id="1936993"/>
    <lineage>
        <taxon>Bacteria</taxon>
        <taxon>Bacillati</taxon>
        <taxon>Chloroflexota</taxon>
        <taxon>Ktedonobacteria</taxon>
        <taxon>Ktedonobacterales</taxon>
        <taxon>Dictyobacteraceae</taxon>
        <taxon>Dictyobacter</taxon>
    </lineage>
</organism>
<dbReference type="Pfam" id="PF03819">
    <property type="entry name" value="MazG"/>
    <property type="match status" value="1"/>
</dbReference>
<evidence type="ECO:0000259" key="1">
    <source>
        <dbReference type="Pfam" id="PF03819"/>
    </source>
</evidence>
<dbReference type="GO" id="GO:0016787">
    <property type="term" value="F:hydrolase activity"/>
    <property type="evidence" value="ECO:0007669"/>
    <property type="project" value="UniProtKB-KW"/>
</dbReference>
<dbReference type="PIRSF" id="PIRSF006639">
    <property type="entry name" value="UCP006639_pph"/>
    <property type="match status" value="1"/>
</dbReference>
<dbReference type="Proteomes" id="UP000287224">
    <property type="component" value="Unassembled WGS sequence"/>
</dbReference>
<gene>
    <name evidence="2" type="ORF">KDAU_63230</name>
</gene>
<dbReference type="InterPro" id="IPR011379">
    <property type="entry name" value="MazG-related_GP37"/>
</dbReference>
<dbReference type="InterPro" id="IPR004518">
    <property type="entry name" value="MazG-like_dom"/>
</dbReference>
<comment type="caution">
    <text evidence="2">The sequence shown here is derived from an EMBL/GenBank/DDBJ whole genome shotgun (WGS) entry which is preliminary data.</text>
</comment>
<dbReference type="Gene3D" id="1.10.287.1080">
    <property type="entry name" value="MazG-like"/>
    <property type="match status" value="1"/>
</dbReference>
<dbReference type="AlphaFoldDB" id="A0A401ZQD4"/>
<dbReference type="CDD" id="cd11541">
    <property type="entry name" value="NTP-PPase_u4"/>
    <property type="match status" value="1"/>
</dbReference>
<accession>A0A401ZQD4</accession>
<keyword evidence="2" id="KW-0378">Hydrolase</keyword>
<dbReference type="EMBL" id="BIFQ01000002">
    <property type="protein sequence ID" value="GCE08994.1"/>
    <property type="molecule type" value="Genomic_DNA"/>
</dbReference>
<proteinExistence type="predicted"/>
<feature type="domain" description="NTP pyrophosphohydrolase MazG-like" evidence="1">
    <location>
        <begin position="28"/>
        <end position="97"/>
    </location>
</feature>
<dbReference type="SUPFAM" id="SSF101386">
    <property type="entry name" value="all-alpha NTP pyrophosphatases"/>
    <property type="match status" value="1"/>
</dbReference>
<evidence type="ECO:0000313" key="2">
    <source>
        <dbReference type="EMBL" id="GCE08994.1"/>
    </source>
</evidence>
<protein>
    <submittedName>
        <fullName evidence="2">Nucleotide pyrophosphohydrolase</fullName>
    </submittedName>
</protein>
<evidence type="ECO:0000313" key="3">
    <source>
        <dbReference type="Proteomes" id="UP000287224"/>
    </source>
</evidence>